<gene>
    <name evidence="2" type="ORF">KAT72_00460</name>
</gene>
<accession>A0ABS5GK85</accession>
<reference evidence="2 3" key="1">
    <citation type="submission" date="2021-04" db="EMBL/GenBank/DDBJ databases">
        <title>Draft Genome of Aeromonas popoffii ID682, isolated from a natural water source in Idaho.</title>
        <authorList>
            <person name="Testerman T."/>
            <person name="Graf J."/>
        </authorList>
    </citation>
    <scope>NUCLEOTIDE SEQUENCE [LARGE SCALE GENOMIC DNA]</scope>
    <source>
        <strain evidence="2 3">ID682</strain>
    </source>
</reference>
<dbReference type="Proteomes" id="UP000675653">
    <property type="component" value="Unassembled WGS sequence"/>
</dbReference>
<dbReference type="InterPro" id="IPR011083">
    <property type="entry name" value="Phage_tail_collar_dom"/>
</dbReference>
<dbReference type="Gene3D" id="3.90.1340.10">
    <property type="entry name" value="Phage tail collar domain"/>
    <property type="match status" value="1"/>
</dbReference>
<comment type="caution">
    <text evidence="2">The sequence shown here is derived from an EMBL/GenBank/DDBJ whole genome shotgun (WGS) entry which is preliminary data.</text>
</comment>
<evidence type="ECO:0000313" key="2">
    <source>
        <dbReference type="EMBL" id="MBR7627546.1"/>
    </source>
</evidence>
<feature type="domain" description="Phage tail collar" evidence="1">
    <location>
        <begin position="20"/>
        <end position="75"/>
    </location>
</feature>
<organism evidence="2 3">
    <name type="scientific">Aeromonas popoffii</name>
    <dbReference type="NCBI Taxonomy" id="70856"/>
    <lineage>
        <taxon>Bacteria</taxon>
        <taxon>Pseudomonadati</taxon>
        <taxon>Pseudomonadota</taxon>
        <taxon>Gammaproteobacteria</taxon>
        <taxon>Aeromonadales</taxon>
        <taxon>Aeromonadaceae</taxon>
        <taxon>Aeromonas</taxon>
    </lineage>
</organism>
<keyword evidence="3" id="KW-1185">Reference proteome</keyword>
<name>A0ABS5GK85_9GAMM</name>
<sequence length="195" mass="20598">MDFWRQYFVQGEKNMDPFIGEIRLFPWGWAPEGWLPCEGQIMQVNSNVALASLLGRTYGGDGATTFGLPDLRGRVALGQNYSASTVDPIMDVHALGTKGGSETVTMPQNSVALHNHATHVSNAPGNDDAGGNIPAVSSNTKGVPAKPTYTSATGTLIALNSATVTPTPGTPMPNMQPSIVGYFCIATTGIYPSRQ</sequence>
<protein>
    <submittedName>
        <fullName evidence="2">Phage tail protein</fullName>
    </submittedName>
</protein>
<evidence type="ECO:0000259" key="1">
    <source>
        <dbReference type="Pfam" id="PF07484"/>
    </source>
</evidence>
<dbReference type="InterPro" id="IPR037053">
    <property type="entry name" value="Phage_tail_collar_dom_sf"/>
</dbReference>
<evidence type="ECO:0000313" key="3">
    <source>
        <dbReference type="Proteomes" id="UP000675653"/>
    </source>
</evidence>
<dbReference type="EMBL" id="JAGRZL010000002">
    <property type="protein sequence ID" value="MBR7627546.1"/>
    <property type="molecule type" value="Genomic_DNA"/>
</dbReference>
<proteinExistence type="predicted"/>
<dbReference type="SUPFAM" id="SSF88874">
    <property type="entry name" value="Receptor-binding domain of short tail fibre protein gp12"/>
    <property type="match status" value="1"/>
</dbReference>
<dbReference type="Pfam" id="PF07484">
    <property type="entry name" value="Collar"/>
    <property type="match status" value="1"/>
</dbReference>